<dbReference type="PROSITE" id="PS51819">
    <property type="entry name" value="VOC"/>
    <property type="match status" value="2"/>
</dbReference>
<dbReference type="RefSeq" id="WP_188857019.1">
    <property type="nucleotide sequence ID" value="NZ_BMOS01000011.1"/>
</dbReference>
<dbReference type="CDD" id="cd08347">
    <property type="entry name" value="PcpA_C_like"/>
    <property type="match status" value="1"/>
</dbReference>
<dbReference type="EMBL" id="BMOS01000011">
    <property type="protein sequence ID" value="GGN58101.1"/>
    <property type="molecule type" value="Genomic_DNA"/>
</dbReference>
<reference evidence="2" key="1">
    <citation type="journal article" date="2014" name="Int. J. Syst. Evol. Microbiol.">
        <title>Complete genome sequence of Corynebacterium casei LMG S-19264T (=DSM 44701T), isolated from a smear-ripened cheese.</title>
        <authorList>
            <consortium name="US DOE Joint Genome Institute (JGI-PGF)"/>
            <person name="Walter F."/>
            <person name="Albersmeier A."/>
            <person name="Kalinowski J."/>
            <person name="Ruckert C."/>
        </authorList>
    </citation>
    <scope>NUCLEOTIDE SEQUENCE</scope>
    <source>
        <strain evidence="2">JCM 17251</strain>
    </source>
</reference>
<dbReference type="Gene3D" id="3.10.180.10">
    <property type="entry name" value="2,3-Dihydroxybiphenyl 1,2-Dioxygenase, domain 1"/>
    <property type="match status" value="2"/>
</dbReference>
<proteinExistence type="predicted"/>
<dbReference type="InterPro" id="IPR052537">
    <property type="entry name" value="Extradiol_RC_dioxygenase"/>
</dbReference>
<dbReference type="SUPFAM" id="SSF54593">
    <property type="entry name" value="Glyoxalase/Bleomycin resistance protein/Dihydroxybiphenyl dioxygenase"/>
    <property type="match status" value="1"/>
</dbReference>
<reference evidence="2" key="2">
    <citation type="submission" date="2020-09" db="EMBL/GenBank/DDBJ databases">
        <authorList>
            <person name="Sun Q."/>
            <person name="Ohkuma M."/>
        </authorList>
    </citation>
    <scope>NUCLEOTIDE SEQUENCE</scope>
    <source>
        <strain evidence="2">JCM 17251</strain>
    </source>
</reference>
<evidence type="ECO:0000313" key="2">
    <source>
        <dbReference type="EMBL" id="GGN58101.1"/>
    </source>
</evidence>
<dbReference type="PANTHER" id="PTHR36110:SF4">
    <property type="entry name" value="RING-CLEAVING DIOXYGENASE MHQA-RELATED"/>
    <property type="match status" value="1"/>
</dbReference>
<dbReference type="InterPro" id="IPR037523">
    <property type="entry name" value="VOC_core"/>
</dbReference>
<organism evidence="2 3">
    <name type="scientific">Oceanobacillus indicireducens</name>
    <dbReference type="NCBI Taxonomy" id="1004261"/>
    <lineage>
        <taxon>Bacteria</taxon>
        <taxon>Bacillati</taxon>
        <taxon>Bacillota</taxon>
        <taxon>Bacilli</taxon>
        <taxon>Bacillales</taxon>
        <taxon>Bacillaceae</taxon>
        <taxon>Oceanobacillus</taxon>
    </lineage>
</organism>
<feature type="domain" description="VOC" evidence="1">
    <location>
        <begin position="155"/>
        <end position="273"/>
    </location>
</feature>
<gene>
    <name evidence="2" type="ORF">GCM10007971_19750</name>
</gene>
<name>A0A917XZ61_9BACI</name>
<accession>A0A917XZ61</accession>
<dbReference type="Proteomes" id="UP000624041">
    <property type="component" value="Unassembled WGS sequence"/>
</dbReference>
<dbReference type="InterPro" id="IPR004360">
    <property type="entry name" value="Glyas_Fos-R_dOase_dom"/>
</dbReference>
<sequence>MFTIPGHHHISMITKNASQNNHFYKQILGLRRVKVTVNQDDPSMYHLFYGDKTGSPGTELTFFEIPMSGHTYRGTNAITRIGLLVPSVESLHYWKERFEKYDVYHDEIGTYANRPALKFEDPDGLRLVLLASSERIGHWETWEKSTVPKEHQIQGMGPIEITVRRLEKLANTLIDMFGYTEVSRNESEAIFQSVEGEAFGEIVAKYMDGPVERPGRGSIHHLAIRVRNDEELEYWSEQVKQRGFHSSGIVDRFYFKSLYFRESNGILFEIATDEPGFTVDSDVESLGEQLDLPPFLEEHREEIEAKLAPIEEQEEK</sequence>
<dbReference type="PANTHER" id="PTHR36110">
    <property type="entry name" value="RING-CLEAVING DIOXYGENASE MHQE-RELATED"/>
    <property type="match status" value="1"/>
</dbReference>
<dbReference type="InterPro" id="IPR029068">
    <property type="entry name" value="Glyas_Bleomycin-R_OHBP_Dase"/>
</dbReference>
<comment type="caution">
    <text evidence="2">The sequence shown here is derived from an EMBL/GenBank/DDBJ whole genome shotgun (WGS) entry which is preliminary data.</text>
</comment>
<dbReference type="AlphaFoldDB" id="A0A917XZ61"/>
<evidence type="ECO:0000259" key="1">
    <source>
        <dbReference type="PROSITE" id="PS51819"/>
    </source>
</evidence>
<keyword evidence="3" id="KW-1185">Reference proteome</keyword>
<feature type="domain" description="VOC" evidence="1">
    <location>
        <begin position="6"/>
        <end position="132"/>
    </location>
</feature>
<dbReference type="Pfam" id="PF00903">
    <property type="entry name" value="Glyoxalase"/>
    <property type="match status" value="2"/>
</dbReference>
<dbReference type="CDD" id="cd08346">
    <property type="entry name" value="PcpA_N_like"/>
    <property type="match status" value="1"/>
</dbReference>
<protein>
    <submittedName>
        <fullName evidence="2">Glyoxalase</fullName>
    </submittedName>
</protein>
<evidence type="ECO:0000313" key="3">
    <source>
        <dbReference type="Proteomes" id="UP000624041"/>
    </source>
</evidence>